<evidence type="ECO:0000256" key="1">
    <source>
        <dbReference type="ARBA" id="ARBA00010617"/>
    </source>
</evidence>
<proteinExistence type="inferred from homology"/>
<dbReference type="SUPFAM" id="SSF48264">
    <property type="entry name" value="Cytochrome P450"/>
    <property type="match status" value="1"/>
</dbReference>
<reference evidence="4" key="1">
    <citation type="submission" date="2014-11" db="EMBL/GenBank/DDBJ databases">
        <authorList>
            <person name="Amaro Gonzalez C."/>
        </authorList>
    </citation>
    <scope>NUCLEOTIDE SEQUENCE</scope>
</reference>
<evidence type="ECO:0000256" key="2">
    <source>
        <dbReference type="ARBA" id="ARBA00022723"/>
    </source>
</evidence>
<dbReference type="PANTHER" id="PTHR24300:SF177">
    <property type="entry name" value="CYTOCHROME P450 2J2"/>
    <property type="match status" value="1"/>
</dbReference>
<dbReference type="InterPro" id="IPR036396">
    <property type="entry name" value="Cyt_P450_sf"/>
</dbReference>
<dbReference type="InterPro" id="IPR001128">
    <property type="entry name" value="Cyt_P450"/>
</dbReference>
<dbReference type="GO" id="GO:0020037">
    <property type="term" value="F:heme binding"/>
    <property type="evidence" value="ECO:0007669"/>
    <property type="project" value="InterPro"/>
</dbReference>
<dbReference type="GO" id="GO:0005506">
    <property type="term" value="F:iron ion binding"/>
    <property type="evidence" value="ECO:0007669"/>
    <property type="project" value="InterPro"/>
</dbReference>
<accession>A0A0E9UQK3</accession>
<dbReference type="PANTHER" id="PTHR24300">
    <property type="entry name" value="CYTOCHROME P450 508A4-RELATED"/>
    <property type="match status" value="1"/>
</dbReference>
<dbReference type="EMBL" id="GBXM01040546">
    <property type="protein sequence ID" value="JAH68031.1"/>
    <property type="molecule type" value="Transcribed_RNA"/>
</dbReference>
<dbReference type="GO" id="GO:0005737">
    <property type="term" value="C:cytoplasm"/>
    <property type="evidence" value="ECO:0007669"/>
    <property type="project" value="TreeGrafter"/>
</dbReference>
<keyword evidence="2" id="KW-0479">Metal-binding</keyword>
<dbReference type="InterPro" id="IPR050182">
    <property type="entry name" value="Cytochrome_P450_fam2"/>
</dbReference>
<evidence type="ECO:0000313" key="4">
    <source>
        <dbReference type="EMBL" id="JAH68031.1"/>
    </source>
</evidence>
<dbReference type="Gene3D" id="1.10.630.10">
    <property type="entry name" value="Cytochrome P450"/>
    <property type="match status" value="1"/>
</dbReference>
<keyword evidence="3" id="KW-0408">Iron</keyword>
<evidence type="ECO:0000256" key="3">
    <source>
        <dbReference type="ARBA" id="ARBA00023004"/>
    </source>
</evidence>
<comment type="similarity">
    <text evidence="1">Belongs to the cytochrome P450 family.</text>
</comment>
<name>A0A0E9UQK3_ANGAN</name>
<dbReference type="Pfam" id="PF00067">
    <property type="entry name" value="p450"/>
    <property type="match status" value="1"/>
</dbReference>
<protein>
    <submittedName>
        <fullName evidence="4">Uncharacterized protein</fullName>
    </submittedName>
</protein>
<dbReference type="AlphaFoldDB" id="A0A0E9UQK3"/>
<dbReference type="GO" id="GO:0016712">
    <property type="term" value="F:oxidoreductase activity, acting on paired donors, with incorporation or reduction of molecular oxygen, reduced flavin or flavoprotein as one donor, and incorporation of one atom of oxygen"/>
    <property type="evidence" value="ECO:0007669"/>
    <property type="project" value="TreeGrafter"/>
</dbReference>
<organism evidence="4">
    <name type="scientific">Anguilla anguilla</name>
    <name type="common">European freshwater eel</name>
    <name type="synonym">Muraena anguilla</name>
    <dbReference type="NCBI Taxonomy" id="7936"/>
    <lineage>
        <taxon>Eukaryota</taxon>
        <taxon>Metazoa</taxon>
        <taxon>Chordata</taxon>
        <taxon>Craniata</taxon>
        <taxon>Vertebrata</taxon>
        <taxon>Euteleostomi</taxon>
        <taxon>Actinopterygii</taxon>
        <taxon>Neopterygii</taxon>
        <taxon>Teleostei</taxon>
        <taxon>Anguilliformes</taxon>
        <taxon>Anguillidae</taxon>
        <taxon>Anguilla</taxon>
    </lineage>
</organism>
<dbReference type="GO" id="GO:0006082">
    <property type="term" value="P:organic acid metabolic process"/>
    <property type="evidence" value="ECO:0007669"/>
    <property type="project" value="TreeGrafter"/>
</dbReference>
<reference evidence="4" key="2">
    <citation type="journal article" date="2015" name="Fish Shellfish Immunol.">
        <title>Early steps in the European eel (Anguilla anguilla)-Vibrio vulnificus interaction in the gills: Role of the RtxA13 toxin.</title>
        <authorList>
            <person name="Callol A."/>
            <person name="Pajuelo D."/>
            <person name="Ebbesson L."/>
            <person name="Teles M."/>
            <person name="MacKenzie S."/>
            <person name="Amaro C."/>
        </authorList>
    </citation>
    <scope>NUCLEOTIDE SEQUENCE</scope>
</reference>
<sequence>MRYKGWGNIVPLNMPRTASNDTTLGGHFLPKGTAIMTNLTSVLFDKTVWQTPDTFNPGHFWILMESL</sequence>
<dbReference type="GO" id="GO:0006805">
    <property type="term" value="P:xenobiotic metabolic process"/>
    <property type="evidence" value="ECO:0007669"/>
    <property type="project" value="TreeGrafter"/>
</dbReference>